<evidence type="ECO:0000256" key="3">
    <source>
        <dbReference type="SAM" id="SignalP"/>
    </source>
</evidence>
<evidence type="ECO:0000313" key="6">
    <source>
        <dbReference type="Proteomes" id="UP000694541"/>
    </source>
</evidence>
<accession>A0A8B9M3L8</accession>
<feature type="region of interest" description="Disordered" evidence="2">
    <location>
        <begin position="734"/>
        <end position="776"/>
    </location>
</feature>
<name>A0A8B9M3L8_9AVES</name>
<feature type="compositionally biased region" description="Low complexity" evidence="2">
    <location>
        <begin position="204"/>
        <end position="225"/>
    </location>
</feature>
<feature type="compositionally biased region" description="Polar residues" evidence="2">
    <location>
        <begin position="186"/>
        <end position="196"/>
    </location>
</feature>
<dbReference type="Proteomes" id="UP000694541">
    <property type="component" value="Unplaced"/>
</dbReference>
<reference evidence="5" key="1">
    <citation type="submission" date="2025-08" db="UniProtKB">
        <authorList>
            <consortium name="Ensembl"/>
        </authorList>
    </citation>
    <scope>IDENTIFICATION</scope>
</reference>
<feature type="region of interest" description="Disordered" evidence="2">
    <location>
        <begin position="675"/>
        <end position="700"/>
    </location>
</feature>
<keyword evidence="3" id="KW-0732">Signal</keyword>
<sequence length="776" mass="84999">MLGGINMHTGRPRDPLRPPLFSFFFFFFSSIVLTDSCQIGVAGARQVWAAATSKMPAVSVLYKGAIIISRTLMGPYGMDRTVHCFDFYDCANGLGIKVIGGIKELTGEEYGVYVKRILPGGVAYADGRLQPGDQILEVNGDSLIGVTSERAVDILRTASATSHMHLLIARDDDARREFSELLEKFGSQSNTGSARSSPILHGGSRYLESTSSGSSSRSQSPLLLSPANSQGPCIGNPAHPPHAHYSTESGIQSISIAKSSGLGLTISGGSNRPDGPMIYVQELMPDGDCYKDGRLRPGDQLIAINKDSLVGSTHEEARKIIAKAKFRHEGNTEVAFIPGRGRLHPGLSVHNNIPSPPPKAVGNGLSSSRLKVHVRSPENRRENHFPVPSLSPDICPPELTVSAPASASNHKAASGTKPKVALDPHIRLKDGKLELVLQYLGLAVSEEKKRQLRQSLTTDSQGTVAYGDLLQALRDVMQEELDEAGLDSNSILFTQHEVASLLDTSAFHSPIFDSLNCNGSEELEQLQLEMMDLRQEVRRLKSLLKEVENSKKSMEDELQRLNQKALGFLSENRTLHSKLQMAEVVQRQAHSAEQDYEEVIHLLEAEIAELKIQLAGKKAKHVSEIEEDILELKRQLSLADGQLRKSEVSRKRLEICNRKLLLFVQNVHKVLSTPSHLPDEKRVNSETEEDKTDAVSDTSLPSSDLVDLLLSEAKELLAPILSSKDALPCDRDQCLPAEGIPNYKDHLHQKTTWPPPASQTKSDQPQPPSPTKELPK</sequence>
<dbReference type="PROSITE" id="PS50106">
    <property type="entry name" value="PDZ"/>
    <property type="match status" value="2"/>
</dbReference>
<evidence type="ECO:0000259" key="4">
    <source>
        <dbReference type="PROSITE" id="PS50106"/>
    </source>
</evidence>
<feature type="coiled-coil region" evidence="1">
    <location>
        <begin position="523"/>
        <end position="642"/>
    </location>
</feature>
<dbReference type="Gene3D" id="2.30.42.10">
    <property type="match status" value="2"/>
</dbReference>
<dbReference type="InterPro" id="IPR051342">
    <property type="entry name" value="PDZ_scaffold"/>
</dbReference>
<dbReference type="InterPro" id="IPR036034">
    <property type="entry name" value="PDZ_sf"/>
</dbReference>
<dbReference type="Pfam" id="PF00595">
    <property type="entry name" value="PDZ"/>
    <property type="match status" value="2"/>
</dbReference>
<dbReference type="CDD" id="cd06698">
    <property type="entry name" value="PDZ1_hSTXBP4-PDZ2_GgSTXBP4-like"/>
    <property type="match status" value="1"/>
</dbReference>
<organism evidence="5 6">
    <name type="scientific">Accipiter nisus</name>
    <name type="common">Eurasian sparrowhawk</name>
    <dbReference type="NCBI Taxonomy" id="211598"/>
    <lineage>
        <taxon>Eukaryota</taxon>
        <taxon>Metazoa</taxon>
        <taxon>Chordata</taxon>
        <taxon>Craniata</taxon>
        <taxon>Vertebrata</taxon>
        <taxon>Euteleostomi</taxon>
        <taxon>Archelosauria</taxon>
        <taxon>Archosauria</taxon>
        <taxon>Dinosauria</taxon>
        <taxon>Saurischia</taxon>
        <taxon>Theropoda</taxon>
        <taxon>Coelurosauria</taxon>
        <taxon>Aves</taxon>
        <taxon>Neognathae</taxon>
        <taxon>Neoaves</taxon>
        <taxon>Telluraves</taxon>
        <taxon>Accipitrimorphae</taxon>
        <taxon>Accipitriformes</taxon>
        <taxon>Accipitridae</taxon>
        <taxon>Accipitrinae</taxon>
        <taxon>Accipiter</taxon>
    </lineage>
</organism>
<feature type="domain" description="PDZ" evidence="4">
    <location>
        <begin position="251"/>
        <end position="324"/>
    </location>
</feature>
<feature type="chain" id="PRO_5034572429" description="PDZ domain-containing protein" evidence="3">
    <location>
        <begin position="35"/>
        <end position="776"/>
    </location>
</feature>
<feature type="domain" description="PDZ" evidence="4">
    <location>
        <begin position="94"/>
        <end position="170"/>
    </location>
</feature>
<evidence type="ECO:0000256" key="1">
    <source>
        <dbReference type="SAM" id="Coils"/>
    </source>
</evidence>
<proteinExistence type="predicted"/>
<dbReference type="PANTHER" id="PTHR19964">
    <property type="entry name" value="MULTIPLE PDZ DOMAIN PROTEIN"/>
    <property type="match status" value="1"/>
</dbReference>
<evidence type="ECO:0000256" key="2">
    <source>
        <dbReference type="SAM" id="MobiDB-lite"/>
    </source>
</evidence>
<reference evidence="5" key="2">
    <citation type="submission" date="2025-09" db="UniProtKB">
        <authorList>
            <consortium name="Ensembl"/>
        </authorList>
    </citation>
    <scope>IDENTIFICATION</scope>
</reference>
<feature type="region of interest" description="Disordered" evidence="2">
    <location>
        <begin position="185"/>
        <end position="249"/>
    </location>
</feature>
<feature type="signal peptide" evidence="3">
    <location>
        <begin position="1"/>
        <end position="34"/>
    </location>
</feature>
<dbReference type="SMART" id="SM00228">
    <property type="entry name" value="PDZ"/>
    <property type="match status" value="2"/>
</dbReference>
<dbReference type="SUPFAM" id="SSF50156">
    <property type="entry name" value="PDZ domain-like"/>
    <property type="match status" value="2"/>
</dbReference>
<dbReference type="CDD" id="cd06692">
    <property type="entry name" value="PDZ1_GgSTXBP4-like"/>
    <property type="match status" value="1"/>
</dbReference>
<dbReference type="InterPro" id="IPR001478">
    <property type="entry name" value="PDZ"/>
</dbReference>
<dbReference type="AlphaFoldDB" id="A0A8B9M3L8"/>
<protein>
    <recommendedName>
        <fullName evidence="4">PDZ domain-containing protein</fullName>
    </recommendedName>
</protein>
<dbReference type="PANTHER" id="PTHR19964:SF35">
    <property type="entry name" value="PDZ DOMAIN-CONTAINING PROTEIN"/>
    <property type="match status" value="1"/>
</dbReference>
<keyword evidence="6" id="KW-1185">Reference proteome</keyword>
<keyword evidence="1" id="KW-0175">Coiled coil</keyword>
<dbReference type="Ensembl" id="ENSANIT00000001817.1">
    <property type="protein sequence ID" value="ENSANIP00000001767.1"/>
    <property type="gene ID" value="ENSANIG00000001223.1"/>
</dbReference>
<evidence type="ECO:0000313" key="5">
    <source>
        <dbReference type="Ensembl" id="ENSANIP00000001767.1"/>
    </source>
</evidence>